<organism evidence="8">
    <name type="scientific">Roseihalotalea indica</name>
    <dbReference type="NCBI Taxonomy" id="2867963"/>
    <lineage>
        <taxon>Bacteria</taxon>
        <taxon>Pseudomonadati</taxon>
        <taxon>Bacteroidota</taxon>
        <taxon>Cytophagia</taxon>
        <taxon>Cytophagales</taxon>
        <taxon>Catalimonadaceae</taxon>
        <taxon>Roseihalotalea</taxon>
    </lineage>
</organism>
<evidence type="ECO:0000256" key="4">
    <source>
        <dbReference type="ARBA" id="ARBA00022692"/>
    </source>
</evidence>
<dbReference type="Pfam" id="PF03994">
    <property type="entry name" value="DUF350"/>
    <property type="match status" value="2"/>
</dbReference>
<dbReference type="InterPro" id="IPR007140">
    <property type="entry name" value="DUF350"/>
</dbReference>
<keyword evidence="5 7" id="KW-1133">Transmembrane helix</keyword>
<gene>
    <name evidence="8" type="ORF">K4G66_30220</name>
</gene>
<reference evidence="8" key="2">
    <citation type="journal article" date="2024" name="Antonie Van Leeuwenhoek">
        <title>Roseihalotalea indica gen. nov., sp. nov., a halophilic Bacteroidetes from mesopelagic Southwest Indian Ocean with higher carbohydrate metabolic potential.</title>
        <authorList>
            <person name="Chen B."/>
            <person name="Zhang M."/>
            <person name="Lin D."/>
            <person name="Ye J."/>
            <person name="Tang K."/>
        </authorList>
    </citation>
    <scope>NUCLEOTIDE SEQUENCE</scope>
    <source>
        <strain evidence="8">TK19036</strain>
    </source>
</reference>
<feature type="transmembrane region" description="Helical" evidence="7">
    <location>
        <begin position="6"/>
        <end position="27"/>
    </location>
</feature>
<keyword evidence="3" id="KW-1003">Cell membrane</keyword>
<protein>
    <submittedName>
        <fullName evidence="8">DUF350 domain-containing protein</fullName>
    </submittedName>
</protein>
<dbReference type="AlphaFoldDB" id="A0AA49JIS8"/>
<evidence type="ECO:0000256" key="5">
    <source>
        <dbReference type="ARBA" id="ARBA00022989"/>
    </source>
</evidence>
<evidence type="ECO:0000256" key="6">
    <source>
        <dbReference type="ARBA" id="ARBA00023136"/>
    </source>
</evidence>
<dbReference type="PANTHER" id="PTHR40043:SF1">
    <property type="entry name" value="UPF0719 INNER MEMBRANE PROTEIN YJFL"/>
    <property type="match status" value="1"/>
</dbReference>
<accession>A0AA49JIS8</accession>
<keyword evidence="6 7" id="KW-0472">Membrane</keyword>
<feature type="transmembrane region" description="Helical" evidence="7">
    <location>
        <begin position="120"/>
        <end position="141"/>
    </location>
</feature>
<proteinExistence type="inferred from homology"/>
<evidence type="ECO:0000256" key="1">
    <source>
        <dbReference type="ARBA" id="ARBA00004651"/>
    </source>
</evidence>
<dbReference type="GO" id="GO:0005886">
    <property type="term" value="C:plasma membrane"/>
    <property type="evidence" value="ECO:0007669"/>
    <property type="project" value="UniProtKB-SubCell"/>
</dbReference>
<feature type="transmembrane region" description="Helical" evidence="7">
    <location>
        <begin position="215"/>
        <end position="238"/>
    </location>
</feature>
<comment type="subcellular location">
    <subcellularLocation>
        <location evidence="1">Cell membrane</location>
        <topology evidence="1">Multi-pass membrane protein</topology>
    </subcellularLocation>
</comment>
<keyword evidence="4 7" id="KW-0812">Transmembrane</keyword>
<evidence type="ECO:0000256" key="2">
    <source>
        <dbReference type="ARBA" id="ARBA00005779"/>
    </source>
</evidence>
<feature type="transmembrane region" description="Helical" evidence="7">
    <location>
        <begin position="147"/>
        <end position="172"/>
    </location>
</feature>
<reference evidence="8" key="1">
    <citation type="journal article" date="2023" name="Comput. Struct. Biotechnol. J.">
        <title>Discovery of a novel marine Bacteroidetes with a rich repertoire of carbohydrate-active enzymes.</title>
        <authorList>
            <person name="Chen B."/>
            <person name="Liu G."/>
            <person name="Chen Q."/>
            <person name="Wang H."/>
            <person name="Liu L."/>
            <person name="Tang K."/>
        </authorList>
    </citation>
    <scope>NUCLEOTIDE SEQUENCE</scope>
    <source>
        <strain evidence="8">TK19036</strain>
    </source>
</reference>
<dbReference type="PANTHER" id="PTHR40043">
    <property type="entry name" value="UPF0719 INNER MEMBRANE PROTEIN YJFL"/>
    <property type="match status" value="1"/>
</dbReference>
<dbReference type="EMBL" id="CP120682">
    <property type="protein sequence ID" value="WKN36642.1"/>
    <property type="molecule type" value="Genomic_DNA"/>
</dbReference>
<name>A0AA49JIS8_9BACT</name>
<comment type="similarity">
    <text evidence="2">Belongs to the UPF0719 family.</text>
</comment>
<feature type="transmembrane region" description="Helical" evidence="7">
    <location>
        <begin position="75"/>
        <end position="99"/>
    </location>
</feature>
<feature type="transmembrane region" description="Helical" evidence="7">
    <location>
        <begin position="47"/>
        <end position="69"/>
    </location>
</feature>
<evidence type="ECO:0000256" key="7">
    <source>
        <dbReference type="SAM" id="Phobius"/>
    </source>
</evidence>
<sequence>MIILDNILSAITYLALCFILFLIGKWVYRLFQRKIRVQHELVEVDNFAFAVAHVGYFIGLLLAIVSAVVGPSDGLYYDIIDITTYGLLAIFLLNFSILINDKIILRKFSVYKEIIEDQNVGTGVIEGANAIGTGLIILGAVSGEGAGFLSALAFWVIGQLLLIITANIYVAITPYDVHAEIEKDNVAVGLGFAGALISIANLIRYGLMTDLFDWVGTLTNVGIDVLIGLAFLPIVRVLTDKILLPGRKLTDELVNQEQPNVGAGLIEAFAYIGGSVLITLCL</sequence>
<evidence type="ECO:0000256" key="3">
    <source>
        <dbReference type="ARBA" id="ARBA00022475"/>
    </source>
</evidence>
<evidence type="ECO:0000313" key="8">
    <source>
        <dbReference type="EMBL" id="WKN36642.1"/>
    </source>
</evidence>
<feature type="transmembrane region" description="Helical" evidence="7">
    <location>
        <begin position="184"/>
        <end position="203"/>
    </location>
</feature>